<dbReference type="AlphaFoldDB" id="E2SAL4"/>
<dbReference type="PANTHER" id="PTHR33993">
    <property type="entry name" value="GLYOXALASE-RELATED"/>
    <property type="match status" value="1"/>
</dbReference>
<dbReference type="EMBL" id="ACLF03000004">
    <property type="protein sequence ID" value="EFQ83410.1"/>
    <property type="molecule type" value="Genomic_DNA"/>
</dbReference>
<comment type="caution">
    <text evidence="2">The sequence shown here is derived from an EMBL/GenBank/DDBJ whole genome shotgun (WGS) entry which is preliminary data.</text>
</comment>
<organism evidence="2 3">
    <name type="scientific">Aeromicrobium marinum DSM 15272</name>
    <dbReference type="NCBI Taxonomy" id="585531"/>
    <lineage>
        <taxon>Bacteria</taxon>
        <taxon>Bacillati</taxon>
        <taxon>Actinomycetota</taxon>
        <taxon>Actinomycetes</taxon>
        <taxon>Propionibacteriales</taxon>
        <taxon>Nocardioidaceae</taxon>
        <taxon>Aeromicrobium</taxon>
    </lineage>
</organism>
<dbReference type="STRING" id="585531.HMPREF0063_11072"/>
<keyword evidence="3" id="KW-1185">Reference proteome</keyword>
<dbReference type="SUPFAM" id="SSF54593">
    <property type="entry name" value="Glyoxalase/Bleomycin resistance protein/Dihydroxybiphenyl dioxygenase"/>
    <property type="match status" value="1"/>
</dbReference>
<sequence length="128" mass="13400">MSAPAGSVATMSPTHHTFDYIEIAAPDLEAGRTFYADVFGWTFVEYGPDYVAISSPSGDGEVGGLDRAGVPGRGGPLVVLYSDDLDATVEAVRTAGGTIVQEPFVFPGGRRFSFTDPAGNELAVWGQP</sequence>
<protein>
    <submittedName>
        <fullName evidence="2">Glyoxalase family protein</fullName>
    </submittedName>
</protein>
<gene>
    <name evidence="2" type="ORF">HMPREF0063_11072</name>
</gene>
<dbReference type="InterPro" id="IPR037523">
    <property type="entry name" value="VOC_core"/>
</dbReference>
<dbReference type="PROSITE" id="PS51819">
    <property type="entry name" value="VOC"/>
    <property type="match status" value="1"/>
</dbReference>
<dbReference type="HOGENOM" id="CLU_127592_1_0_11"/>
<dbReference type="Gene3D" id="3.10.180.10">
    <property type="entry name" value="2,3-Dihydroxybiphenyl 1,2-Dioxygenase, domain 1"/>
    <property type="match status" value="1"/>
</dbReference>
<name>E2SAL4_9ACTN</name>
<dbReference type="CDD" id="cd07247">
    <property type="entry name" value="SgaA_N_like"/>
    <property type="match status" value="1"/>
</dbReference>
<dbReference type="eggNOG" id="COG3324">
    <property type="taxonomic scope" value="Bacteria"/>
</dbReference>
<proteinExistence type="predicted"/>
<evidence type="ECO:0000259" key="1">
    <source>
        <dbReference type="PROSITE" id="PS51819"/>
    </source>
</evidence>
<accession>E2SAL4</accession>
<dbReference type="InterPro" id="IPR029068">
    <property type="entry name" value="Glyas_Bleomycin-R_OHBP_Dase"/>
</dbReference>
<dbReference type="PANTHER" id="PTHR33993:SF1">
    <property type="entry name" value="GLYOXALASE FAMILY PROTEIN"/>
    <property type="match status" value="1"/>
</dbReference>
<dbReference type="InterPro" id="IPR004360">
    <property type="entry name" value="Glyas_Fos-R_dOase_dom"/>
</dbReference>
<feature type="domain" description="VOC" evidence="1">
    <location>
        <begin position="17"/>
        <end position="127"/>
    </location>
</feature>
<evidence type="ECO:0000313" key="3">
    <source>
        <dbReference type="Proteomes" id="UP000003111"/>
    </source>
</evidence>
<evidence type="ECO:0000313" key="2">
    <source>
        <dbReference type="EMBL" id="EFQ83410.1"/>
    </source>
</evidence>
<dbReference type="InterPro" id="IPR052164">
    <property type="entry name" value="Anthracycline_SecMetBiosynth"/>
</dbReference>
<reference evidence="2" key="1">
    <citation type="submission" date="2010-08" db="EMBL/GenBank/DDBJ databases">
        <authorList>
            <person name="Muzny D."/>
            <person name="Qin X."/>
            <person name="Buhay C."/>
            <person name="Dugan-Rocha S."/>
            <person name="Ding Y."/>
            <person name="Chen G."/>
            <person name="Hawes A."/>
            <person name="Holder M."/>
            <person name="Jhangiani S."/>
            <person name="Johnson A."/>
            <person name="Khan Z."/>
            <person name="Li Z."/>
            <person name="Liu W."/>
            <person name="Liu X."/>
            <person name="Perez L."/>
            <person name="Shen H."/>
            <person name="Wang Q."/>
            <person name="Watt J."/>
            <person name="Xi L."/>
            <person name="Xin Y."/>
            <person name="Zhou J."/>
            <person name="Deng J."/>
            <person name="Jiang H."/>
            <person name="Liu Y."/>
            <person name="Qu J."/>
            <person name="Song X.-Z."/>
            <person name="Zhang L."/>
            <person name="Villasana D."/>
            <person name="Johnson A."/>
            <person name="Liu J."/>
            <person name="Liyanage D."/>
            <person name="Lorensuhewa L."/>
            <person name="Robinson T."/>
            <person name="Song A."/>
            <person name="Song B.-B."/>
            <person name="Dinh H."/>
            <person name="Thornton R."/>
            <person name="Coyle M."/>
            <person name="Francisco L."/>
            <person name="Jackson L."/>
            <person name="Javaid M."/>
            <person name="Korchina V."/>
            <person name="Kovar C."/>
            <person name="Mata R."/>
            <person name="Mathew T."/>
            <person name="Ngo R."/>
            <person name="Nguyen L."/>
            <person name="Nguyen N."/>
            <person name="Okwuonu G."/>
            <person name="Ongeri F."/>
            <person name="Pham C."/>
            <person name="Simmons D."/>
            <person name="Wilczek-Boney K."/>
            <person name="Hale W."/>
            <person name="Jakkamsetti A."/>
            <person name="Pham P."/>
            <person name="Ruth R."/>
            <person name="San Lucas F."/>
            <person name="Warren J."/>
            <person name="Zhang J."/>
            <person name="Zhao Z."/>
            <person name="Zhou C."/>
            <person name="Zhu D."/>
            <person name="Lee S."/>
            <person name="Bess C."/>
            <person name="Blankenburg K."/>
            <person name="Forbes L."/>
            <person name="Fu Q."/>
            <person name="Gubbala S."/>
            <person name="Hirani K."/>
            <person name="Jayaseelan J.C."/>
            <person name="Lara F."/>
            <person name="Munidasa M."/>
            <person name="Palculict T."/>
            <person name="Patil S."/>
            <person name="Pu L.-L."/>
            <person name="Saada N."/>
            <person name="Tang L."/>
            <person name="Weissenberger G."/>
            <person name="Zhu Y."/>
            <person name="Hemphill L."/>
            <person name="Shang Y."/>
            <person name="Youmans B."/>
            <person name="Ayvaz T."/>
            <person name="Ross M."/>
            <person name="Santibanez J."/>
            <person name="Aqrawi P."/>
            <person name="Gross S."/>
            <person name="Joshi V."/>
            <person name="Fowler G."/>
            <person name="Nazareth L."/>
            <person name="Reid J."/>
            <person name="Worley K."/>
            <person name="Petrosino J."/>
            <person name="Highlander S."/>
            <person name="Gibbs R."/>
        </authorList>
    </citation>
    <scope>NUCLEOTIDE SEQUENCE [LARGE SCALE GENOMIC DNA]</scope>
    <source>
        <strain evidence="2">DSM 15272</strain>
    </source>
</reference>
<dbReference type="Pfam" id="PF00903">
    <property type="entry name" value="Glyoxalase"/>
    <property type="match status" value="1"/>
</dbReference>
<dbReference type="Proteomes" id="UP000003111">
    <property type="component" value="Unassembled WGS sequence"/>
</dbReference>